<dbReference type="Proteomes" id="UP001286456">
    <property type="component" value="Unassembled WGS sequence"/>
</dbReference>
<organism evidence="2 3">
    <name type="scientific">Cercophora scortea</name>
    <dbReference type="NCBI Taxonomy" id="314031"/>
    <lineage>
        <taxon>Eukaryota</taxon>
        <taxon>Fungi</taxon>
        <taxon>Dikarya</taxon>
        <taxon>Ascomycota</taxon>
        <taxon>Pezizomycotina</taxon>
        <taxon>Sordariomycetes</taxon>
        <taxon>Sordariomycetidae</taxon>
        <taxon>Sordariales</taxon>
        <taxon>Lasiosphaeriaceae</taxon>
        <taxon>Cercophora</taxon>
    </lineage>
</organism>
<gene>
    <name evidence="2" type="ORF">B0T19DRAFT_402353</name>
</gene>
<protein>
    <submittedName>
        <fullName evidence="2">Uncharacterized protein</fullName>
    </submittedName>
</protein>
<sequence>MATAMAARGTLVPPWYQQHLPLQSDLLLATFLWGCTITVSLFAAAKGASQTYRSWTRTHRLNAYIVMIWLEWWSCLITSIIIWLFLQEIIPPSLWYFAGMLVLWTIQIQCLMQIMTNRISLVMYNPDRARALRIAVGIAIGMVNVSVFCIWIPARLQISPRWIQINNVWDRVEKSIFLLIDASLNWYFMWLIKSKLVANGLTKYRLVYRFNLLMVCLSISLDVLIIGLMSLPDDAVYIQVHPLAYMTKLHIEMNIAELLGKVLMKSNRRRNSFSTSGQWWRPDCSTSEVFNREWGGLPKRCKKLIMPSGGQMHELNTDILRDDYNNTNNKNNINSSNSAHSCCGGGGIYGTDLPGAEDDDYNDEGRDMVDLATPPEIHRKGSTQGERVRKRLWERMRWMQPRKREWWRRRRLRVQPWRRERRRVCLSKCV</sequence>
<dbReference type="EMBL" id="JAUEPO010000004">
    <property type="protein sequence ID" value="KAK3324096.1"/>
    <property type="molecule type" value="Genomic_DNA"/>
</dbReference>
<feature type="transmembrane region" description="Helical" evidence="1">
    <location>
        <begin position="212"/>
        <end position="231"/>
    </location>
</feature>
<dbReference type="PANTHER" id="PTHR35179">
    <property type="entry name" value="PROTEIN CBG02620"/>
    <property type="match status" value="1"/>
</dbReference>
<reference evidence="2" key="1">
    <citation type="journal article" date="2023" name="Mol. Phylogenet. Evol.">
        <title>Genome-scale phylogeny and comparative genomics of the fungal order Sordariales.</title>
        <authorList>
            <person name="Hensen N."/>
            <person name="Bonometti L."/>
            <person name="Westerberg I."/>
            <person name="Brannstrom I.O."/>
            <person name="Guillou S."/>
            <person name="Cros-Aarteil S."/>
            <person name="Calhoun S."/>
            <person name="Haridas S."/>
            <person name="Kuo A."/>
            <person name="Mondo S."/>
            <person name="Pangilinan J."/>
            <person name="Riley R."/>
            <person name="LaButti K."/>
            <person name="Andreopoulos B."/>
            <person name="Lipzen A."/>
            <person name="Chen C."/>
            <person name="Yan M."/>
            <person name="Daum C."/>
            <person name="Ng V."/>
            <person name="Clum A."/>
            <person name="Steindorff A."/>
            <person name="Ohm R.A."/>
            <person name="Martin F."/>
            <person name="Silar P."/>
            <person name="Natvig D.O."/>
            <person name="Lalanne C."/>
            <person name="Gautier V."/>
            <person name="Ament-Velasquez S.L."/>
            <person name="Kruys A."/>
            <person name="Hutchinson M.I."/>
            <person name="Powell A.J."/>
            <person name="Barry K."/>
            <person name="Miller A.N."/>
            <person name="Grigoriev I.V."/>
            <person name="Debuchy R."/>
            <person name="Gladieux P."/>
            <person name="Hiltunen Thoren M."/>
            <person name="Johannesson H."/>
        </authorList>
    </citation>
    <scope>NUCLEOTIDE SEQUENCE</scope>
    <source>
        <strain evidence="2">SMH4131-1</strain>
    </source>
</reference>
<feature type="transmembrane region" description="Helical" evidence="1">
    <location>
        <begin position="174"/>
        <end position="192"/>
    </location>
</feature>
<dbReference type="AlphaFoldDB" id="A0AAE0IGX7"/>
<keyword evidence="1" id="KW-0812">Transmembrane</keyword>
<feature type="transmembrane region" description="Helical" evidence="1">
    <location>
        <begin position="26"/>
        <end position="45"/>
    </location>
</feature>
<keyword evidence="1" id="KW-1133">Transmembrane helix</keyword>
<evidence type="ECO:0000256" key="1">
    <source>
        <dbReference type="SAM" id="Phobius"/>
    </source>
</evidence>
<keyword evidence="1" id="KW-0472">Membrane</keyword>
<evidence type="ECO:0000313" key="3">
    <source>
        <dbReference type="Proteomes" id="UP001286456"/>
    </source>
</evidence>
<reference evidence="2" key="2">
    <citation type="submission" date="2023-06" db="EMBL/GenBank/DDBJ databases">
        <authorList>
            <consortium name="Lawrence Berkeley National Laboratory"/>
            <person name="Haridas S."/>
            <person name="Hensen N."/>
            <person name="Bonometti L."/>
            <person name="Westerberg I."/>
            <person name="Brannstrom I.O."/>
            <person name="Guillou S."/>
            <person name="Cros-Aarteil S."/>
            <person name="Calhoun S."/>
            <person name="Kuo A."/>
            <person name="Mondo S."/>
            <person name="Pangilinan J."/>
            <person name="Riley R."/>
            <person name="Labutti K."/>
            <person name="Andreopoulos B."/>
            <person name="Lipzen A."/>
            <person name="Chen C."/>
            <person name="Yanf M."/>
            <person name="Daum C."/>
            <person name="Ng V."/>
            <person name="Clum A."/>
            <person name="Steindorff A."/>
            <person name="Ohm R."/>
            <person name="Martin F."/>
            <person name="Silar P."/>
            <person name="Natvig D."/>
            <person name="Lalanne C."/>
            <person name="Gautier V."/>
            <person name="Ament-Velasquez S.L."/>
            <person name="Kruys A."/>
            <person name="Hutchinson M.I."/>
            <person name="Powell A.J."/>
            <person name="Barry K."/>
            <person name="Miller A.N."/>
            <person name="Grigoriev I.V."/>
            <person name="Debuchy R."/>
            <person name="Gladieux P."/>
            <person name="Thoren M.H."/>
            <person name="Johannesson H."/>
        </authorList>
    </citation>
    <scope>NUCLEOTIDE SEQUENCE</scope>
    <source>
        <strain evidence="2">SMH4131-1</strain>
    </source>
</reference>
<proteinExistence type="predicted"/>
<keyword evidence="3" id="KW-1185">Reference proteome</keyword>
<feature type="transmembrane region" description="Helical" evidence="1">
    <location>
        <begin position="66"/>
        <end position="86"/>
    </location>
</feature>
<feature type="transmembrane region" description="Helical" evidence="1">
    <location>
        <begin position="92"/>
        <end position="111"/>
    </location>
</feature>
<comment type="caution">
    <text evidence="2">The sequence shown here is derived from an EMBL/GenBank/DDBJ whole genome shotgun (WGS) entry which is preliminary data.</text>
</comment>
<evidence type="ECO:0000313" key="2">
    <source>
        <dbReference type="EMBL" id="KAK3324096.1"/>
    </source>
</evidence>
<accession>A0AAE0IGX7</accession>
<dbReference type="PANTHER" id="PTHR35179:SF1">
    <property type="entry name" value="INTEGRAL MEMBRANE PROTEIN"/>
    <property type="match status" value="1"/>
</dbReference>
<name>A0AAE0IGX7_9PEZI</name>
<feature type="transmembrane region" description="Helical" evidence="1">
    <location>
        <begin position="132"/>
        <end position="154"/>
    </location>
</feature>